<name>K9W9J4_9CYAN</name>
<dbReference type="KEGG" id="mic:Mic7113_0521"/>
<dbReference type="SUPFAM" id="SSF52833">
    <property type="entry name" value="Thioredoxin-like"/>
    <property type="match status" value="1"/>
</dbReference>
<dbReference type="PANTHER" id="PTHR41709:SF2">
    <property type="entry name" value="CIRCADIAN CLOCK PROTEIN KAIB2"/>
    <property type="match status" value="1"/>
</dbReference>
<feature type="compositionally biased region" description="Polar residues" evidence="1">
    <location>
        <begin position="274"/>
        <end position="288"/>
    </location>
</feature>
<dbReference type="CDD" id="cd02978">
    <property type="entry name" value="KaiB_like"/>
    <property type="match status" value="1"/>
</dbReference>
<dbReference type="InterPro" id="IPR011649">
    <property type="entry name" value="KaiB_domain"/>
</dbReference>
<dbReference type="eggNOG" id="COG4251">
    <property type="taxonomic scope" value="Bacteria"/>
</dbReference>
<dbReference type="STRING" id="1173027.Mic7113_0521"/>
<feature type="domain" description="KaiB" evidence="2">
    <location>
        <begin position="297"/>
        <end position="378"/>
    </location>
</feature>
<evidence type="ECO:0000259" key="2">
    <source>
        <dbReference type="SMART" id="SM01248"/>
    </source>
</evidence>
<feature type="region of interest" description="Disordered" evidence="1">
    <location>
        <begin position="220"/>
        <end position="288"/>
    </location>
</feature>
<proteinExistence type="predicted"/>
<dbReference type="Pfam" id="PF07689">
    <property type="entry name" value="KaiB"/>
    <property type="match status" value="1"/>
</dbReference>
<dbReference type="Proteomes" id="UP000010471">
    <property type="component" value="Chromosome"/>
</dbReference>
<dbReference type="PANTHER" id="PTHR41709">
    <property type="entry name" value="KAIB-LIKE PROTEIN 1"/>
    <property type="match status" value="1"/>
</dbReference>
<dbReference type="SMART" id="SM01248">
    <property type="entry name" value="KaiB"/>
    <property type="match status" value="1"/>
</dbReference>
<evidence type="ECO:0000313" key="3">
    <source>
        <dbReference type="EMBL" id="AFZ16439.1"/>
    </source>
</evidence>
<dbReference type="HOGENOM" id="CLU_061367_0_0_3"/>
<dbReference type="EMBL" id="CP003630">
    <property type="protein sequence ID" value="AFZ16439.1"/>
    <property type="molecule type" value="Genomic_DNA"/>
</dbReference>
<accession>K9W9J4</accession>
<protein>
    <submittedName>
        <fullName evidence="3">KaiB domain-containing protein</fullName>
    </submittedName>
</protein>
<sequence length="381" mass="42776">MKFDKPLFPQLFKGIALFTPGADLIYCIDPKKQGHWHMHLCVALQEILGLPEPPHFLVPGYTATIDRWLDPRTRQIRTSAEIYPLVRHHQALLNAVFGTGNLVWQLAPWQEGLCDPIVLETYRHQFPQLWEDHDLIVRFERTEQFSYSYSGSSPSHQLKQVPLENKQGESSYQEHLTSSPNETTLSESALGSQAEAINHQAVTQDYKVSQALTPEQENVTMAGSVSASDSVTTAQAGGDREAVQRDPLDHQKPSADRIQETTNKPPPHHPTLATAHSNSPEMPPDSSLQHAQGYVLRLFVSGHSAATEYILMSLHQLLENSLRLPYTLKVIDVFKHPDQAEANQISATPTLLRVWPQPVRRIVGDLTDAERILRILAVPED</sequence>
<dbReference type="AlphaFoldDB" id="K9W9J4"/>
<dbReference type="GO" id="GO:0048511">
    <property type="term" value="P:rhythmic process"/>
    <property type="evidence" value="ECO:0007669"/>
    <property type="project" value="InterPro"/>
</dbReference>
<feature type="region of interest" description="Disordered" evidence="1">
    <location>
        <begin position="164"/>
        <end position="191"/>
    </location>
</feature>
<evidence type="ECO:0000313" key="4">
    <source>
        <dbReference type="Proteomes" id="UP000010471"/>
    </source>
</evidence>
<evidence type="ECO:0000256" key="1">
    <source>
        <dbReference type="SAM" id="MobiDB-lite"/>
    </source>
</evidence>
<dbReference type="InterPro" id="IPR039022">
    <property type="entry name" value="KaiB-like"/>
</dbReference>
<dbReference type="PATRIC" id="fig|1173027.3.peg.574"/>
<feature type="compositionally biased region" description="Polar residues" evidence="1">
    <location>
        <begin position="220"/>
        <end position="235"/>
    </location>
</feature>
<feature type="compositionally biased region" description="Polar residues" evidence="1">
    <location>
        <begin position="168"/>
        <end position="191"/>
    </location>
</feature>
<organism evidence="3 4">
    <name type="scientific">Allocoleopsis franciscana PCC 7113</name>
    <dbReference type="NCBI Taxonomy" id="1173027"/>
    <lineage>
        <taxon>Bacteria</taxon>
        <taxon>Bacillati</taxon>
        <taxon>Cyanobacteriota</taxon>
        <taxon>Cyanophyceae</taxon>
        <taxon>Coleofasciculales</taxon>
        <taxon>Coleofasciculaceae</taxon>
        <taxon>Allocoleopsis</taxon>
        <taxon>Allocoleopsis franciscana</taxon>
    </lineage>
</organism>
<reference evidence="3 4" key="1">
    <citation type="submission" date="2012-06" db="EMBL/GenBank/DDBJ databases">
        <title>Finished chromosome of genome of Microcoleus sp. PCC 7113.</title>
        <authorList>
            <consortium name="US DOE Joint Genome Institute"/>
            <person name="Gugger M."/>
            <person name="Coursin T."/>
            <person name="Rippka R."/>
            <person name="Tandeau De Marsac N."/>
            <person name="Huntemann M."/>
            <person name="Wei C.-L."/>
            <person name="Han J."/>
            <person name="Detter J.C."/>
            <person name="Han C."/>
            <person name="Tapia R."/>
            <person name="Chen A."/>
            <person name="Kyrpides N."/>
            <person name="Mavromatis K."/>
            <person name="Markowitz V."/>
            <person name="Szeto E."/>
            <person name="Ivanova N."/>
            <person name="Pagani I."/>
            <person name="Pati A."/>
            <person name="Goodwin L."/>
            <person name="Nordberg H.P."/>
            <person name="Cantor M.N."/>
            <person name="Hua S.X."/>
            <person name="Woyke T."/>
            <person name="Kerfeld C.A."/>
        </authorList>
    </citation>
    <scope>NUCLEOTIDE SEQUENCE [LARGE SCALE GENOMIC DNA]</scope>
    <source>
        <strain evidence="3 4">PCC 7113</strain>
    </source>
</reference>
<gene>
    <name evidence="3" type="ORF">Mic7113_0521</name>
</gene>
<keyword evidence="4" id="KW-1185">Reference proteome</keyword>
<feature type="compositionally biased region" description="Basic and acidic residues" evidence="1">
    <location>
        <begin position="238"/>
        <end position="259"/>
    </location>
</feature>
<dbReference type="InterPro" id="IPR036249">
    <property type="entry name" value="Thioredoxin-like_sf"/>
</dbReference>
<dbReference type="Gene3D" id="3.40.30.10">
    <property type="entry name" value="Glutaredoxin"/>
    <property type="match status" value="1"/>
</dbReference>